<organism evidence="2">
    <name type="scientific">Hordeum vulgare subsp. vulgare</name>
    <name type="common">Domesticated barley</name>
    <dbReference type="NCBI Taxonomy" id="112509"/>
    <lineage>
        <taxon>Eukaryota</taxon>
        <taxon>Viridiplantae</taxon>
        <taxon>Streptophyta</taxon>
        <taxon>Embryophyta</taxon>
        <taxon>Tracheophyta</taxon>
        <taxon>Spermatophyta</taxon>
        <taxon>Magnoliopsida</taxon>
        <taxon>Liliopsida</taxon>
        <taxon>Poales</taxon>
        <taxon>Poaceae</taxon>
        <taxon>BOP clade</taxon>
        <taxon>Pooideae</taxon>
        <taxon>Triticodae</taxon>
        <taxon>Triticeae</taxon>
        <taxon>Hordeinae</taxon>
        <taxon>Hordeum</taxon>
    </lineage>
</organism>
<keyword evidence="1" id="KW-0732">Signal</keyword>
<accession>F2DBM4</accession>
<feature type="signal peptide" evidence="1">
    <location>
        <begin position="1"/>
        <end position="21"/>
    </location>
</feature>
<reference evidence="2" key="1">
    <citation type="journal article" date="2011" name="Plant Physiol.">
        <title>Comprehensive sequence analysis of 24,783 barley full-length cDNAs derived from 12 clone libraries.</title>
        <authorList>
            <person name="Matsumoto T."/>
            <person name="Tanaka T."/>
            <person name="Sakai H."/>
            <person name="Amano N."/>
            <person name="Kanamori H."/>
            <person name="Kurita K."/>
            <person name="Kikuta A."/>
            <person name="Kamiya K."/>
            <person name="Yamamoto M."/>
            <person name="Ikawa H."/>
            <person name="Fujii N."/>
            <person name="Hori K."/>
            <person name="Itoh T."/>
            <person name="Sato K."/>
        </authorList>
    </citation>
    <scope>NUCLEOTIDE SEQUENCE</scope>
    <source>
        <tissue evidence="2">Shoot</tissue>
    </source>
</reference>
<evidence type="ECO:0000313" key="2">
    <source>
        <dbReference type="EMBL" id="BAJ92495.1"/>
    </source>
</evidence>
<protein>
    <submittedName>
        <fullName evidence="2">Predicted protein</fullName>
    </submittedName>
</protein>
<dbReference type="EMBL" id="AK361288">
    <property type="protein sequence ID" value="BAJ92495.1"/>
    <property type="molecule type" value="mRNA"/>
</dbReference>
<sequence length="87" mass="9984">MDLSFGHLVALFVITPRRCWCLLKLLDCCMNQIEQYNGDFAEVRHSMIQPLRVRHSTLKGKGRHSTLKLIETGSRTIGRTVVIALWC</sequence>
<proteinExistence type="evidence at transcript level"/>
<dbReference type="AlphaFoldDB" id="F2DBM4"/>
<name>F2DBM4_HORVV</name>
<evidence type="ECO:0000256" key="1">
    <source>
        <dbReference type="SAM" id="SignalP"/>
    </source>
</evidence>
<feature type="chain" id="PRO_5003275511" evidence="1">
    <location>
        <begin position="22"/>
        <end position="87"/>
    </location>
</feature>